<accession>A0ABQ9H144</accession>
<dbReference type="EMBL" id="JARBHB010000008">
    <property type="protein sequence ID" value="KAJ8877989.1"/>
    <property type="molecule type" value="Genomic_DNA"/>
</dbReference>
<organism evidence="2 3">
    <name type="scientific">Dryococelus australis</name>
    <dbReference type="NCBI Taxonomy" id="614101"/>
    <lineage>
        <taxon>Eukaryota</taxon>
        <taxon>Metazoa</taxon>
        <taxon>Ecdysozoa</taxon>
        <taxon>Arthropoda</taxon>
        <taxon>Hexapoda</taxon>
        <taxon>Insecta</taxon>
        <taxon>Pterygota</taxon>
        <taxon>Neoptera</taxon>
        <taxon>Polyneoptera</taxon>
        <taxon>Phasmatodea</taxon>
        <taxon>Verophasmatodea</taxon>
        <taxon>Anareolatae</taxon>
        <taxon>Phasmatidae</taxon>
        <taxon>Eurycanthinae</taxon>
        <taxon>Dryococelus</taxon>
    </lineage>
</organism>
<proteinExistence type="predicted"/>
<dbReference type="Proteomes" id="UP001159363">
    <property type="component" value="Chromosome 7"/>
</dbReference>
<evidence type="ECO:0000313" key="2">
    <source>
        <dbReference type="EMBL" id="KAJ8877989.1"/>
    </source>
</evidence>
<reference evidence="2 3" key="1">
    <citation type="submission" date="2023-02" db="EMBL/GenBank/DDBJ databases">
        <title>LHISI_Scaffold_Assembly.</title>
        <authorList>
            <person name="Stuart O.P."/>
            <person name="Cleave R."/>
            <person name="Magrath M.J.L."/>
            <person name="Mikheyev A.S."/>
        </authorList>
    </citation>
    <scope>NUCLEOTIDE SEQUENCE [LARGE SCALE GENOMIC DNA]</scope>
    <source>
        <strain evidence="2">Daus_M_001</strain>
        <tissue evidence="2">Leg muscle</tissue>
    </source>
</reference>
<keyword evidence="3" id="KW-1185">Reference proteome</keyword>
<feature type="compositionally biased region" description="Basic residues" evidence="1">
    <location>
        <begin position="219"/>
        <end position="229"/>
    </location>
</feature>
<evidence type="ECO:0000256" key="1">
    <source>
        <dbReference type="SAM" id="MobiDB-lite"/>
    </source>
</evidence>
<sequence>MANRKTAKIMEEFARKISKRLEEFEEWIRENPQEFGCYNCPYLGKLEYRLDILWPTKGAHIEVPISPLHVTRLTFDEEDAGFGSDDEPAVAPRVAADDLVCEVRVEAVRLPGRALEEPRSREAGGRVALHDRVKLQGLPDPHELHLAGLLLATGAARSVREHVAECPTVQHRYGHNELWRTIWVPIACTDFCYNFRGTESANVCLLKEIRKLNCAKSGRQTRKTAAKRARSGELHRKSPPNRQVGSPYKFLLRSASASESVHTTPSRTKKNIIISRRSYWRHIDSTHGCSANQPRTSLQSNKFLDTTIERERERERQLLTLDEQELSELLGVAEDGRAWQGRPEQRHRLLRVQCEPVSAVVVPHVSHQREHICACSSRSHSWQVRARACQGCCKVTRIGSTRDEVVPRTHAHGSVNGRIPKKCIVLDVTIFVGTQSPTKYAAVPLSPLPLSSDATPPRLPITSAHPSVVMRHSRLPITSAHPSAVMRHSRLPITSAHPSVVMRHPAVYQ</sequence>
<comment type="caution">
    <text evidence="2">The sequence shown here is derived from an EMBL/GenBank/DDBJ whole genome shotgun (WGS) entry which is preliminary data.</text>
</comment>
<name>A0ABQ9H144_9NEOP</name>
<gene>
    <name evidence="2" type="ORF">PR048_022452</name>
</gene>
<feature type="region of interest" description="Disordered" evidence="1">
    <location>
        <begin position="217"/>
        <end position="246"/>
    </location>
</feature>
<protein>
    <submittedName>
        <fullName evidence="2">Uncharacterized protein</fullName>
    </submittedName>
</protein>
<evidence type="ECO:0000313" key="3">
    <source>
        <dbReference type="Proteomes" id="UP001159363"/>
    </source>
</evidence>